<accession>A0AAD1YD33</accession>
<proteinExistence type="predicted"/>
<gene>
    <name evidence="1" type="ORF">CNEO2_1610001</name>
</gene>
<dbReference type="Gene3D" id="1.10.132.80">
    <property type="match status" value="1"/>
</dbReference>
<organism evidence="1 2">
    <name type="scientific">Clostridium neonatale</name>
    <dbReference type="NCBI Taxonomy" id="137838"/>
    <lineage>
        <taxon>Bacteria</taxon>
        <taxon>Bacillati</taxon>
        <taxon>Bacillota</taxon>
        <taxon>Clostridia</taxon>
        <taxon>Eubacteriales</taxon>
        <taxon>Clostridiaceae</taxon>
        <taxon>Clostridium</taxon>
    </lineage>
</organism>
<protein>
    <submittedName>
        <fullName evidence="1">Uncharacterized protein</fullName>
    </submittedName>
</protein>
<comment type="caution">
    <text evidence="1">The sequence shown here is derived from an EMBL/GenBank/DDBJ whole genome shotgun (WGS) entry which is preliminary data.</text>
</comment>
<reference evidence="1" key="1">
    <citation type="submission" date="2022-10" db="EMBL/GenBank/DDBJ databases">
        <authorList>
            <person name="Aires J."/>
            <person name="Mesa V."/>
        </authorList>
    </citation>
    <scope>NUCLEOTIDE SEQUENCE</scope>
    <source>
        <strain evidence="1">Clostridium neonatale JD116</strain>
    </source>
</reference>
<dbReference type="Proteomes" id="UP001189143">
    <property type="component" value="Unassembled WGS sequence"/>
</dbReference>
<dbReference type="InterPro" id="IPR032066">
    <property type="entry name" value="GP3_package"/>
</dbReference>
<dbReference type="EMBL" id="CAMTCP010000068">
    <property type="protein sequence ID" value="CAI3546544.1"/>
    <property type="molecule type" value="Genomic_DNA"/>
</dbReference>
<dbReference type="Pfam" id="PF16677">
    <property type="entry name" value="GP3_package"/>
    <property type="match status" value="1"/>
</dbReference>
<evidence type="ECO:0000313" key="1">
    <source>
        <dbReference type="EMBL" id="CAI3546544.1"/>
    </source>
</evidence>
<dbReference type="AlphaFoldDB" id="A0AAD1YD33"/>
<dbReference type="RefSeq" id="WP_317079916.1">
    <property type="nucleotide sequence ID" value="NZ_CAMRXH010000145.1"/>
</dbReference>
<sequence>MIKYRGRPAKYEDPKEMQRVIQEYFDECCDNKECPTVTGLAYVLGTDRKTLLRYENSDECGWLRQYDESVRVAFRDTIKDAKSFIESCYESSMVNGKTNVIASIFTLKNNYGWVDKQEVVNTNKDITVTLED</sequence>
<name>A0AAD1YD33_9CLOT</name>
<evidence type="ECO:0000313" key="2">
    <source>
        <dbReference type="Proteomes" id="UP001189143"/>
    </source>
</evidence>